<dbReference type="EMBL" id="FQUY01000003">
    <property type="protein sequence ID" value="SHE56886.1"/>
    <property type="molecule type" value="Genomic_DNA"/>
</dbReference>
<reference evidence="7" key="1">
    <citation type="submission" date="2016-11" db="EMBL/GenBank/DDBJ databases">
        <authorList>
            <person name="Varghese N."/>
            <person name="Submissions S."/>
        </authorList>
    </citation>
    <scope>NUCLEOTIDE SEQUENCE [LARGE SCALE GENOMIC DNA]</scope>
    <source>
        <strain evidence="7">DSM 12395</strain>
    </source>
</reference>
<dbReference type="Gene3D" id="3.90.1150.10">
    <property type="entry name" value="Aspartate Aminotransferase, domain 1"/>
    <property type="match status" value="1"/>
</dbReference>
<dbReference type="STRING" id="1121429.SAMN02745133_00667"/>
<dbReference type="InterPro" id="IPR015421">
    <property type="entry name" value="PyrdxlP-dep_Trfase_major"/>
</dbReference>
<organism evidence="6 7">
    <name type="scientific">Desulforamulus putei DSM 12395</name>
    <dbReference type="NCBI Taxonomy" id="1121429"/>
    <lineage>
        <taxon>Bacteria</taxon>
        <taxon>Bacillati</taxon>
        <taxon>Bacillota</taxon>
        <taxon>Clostridia</taxon>
        <taxon>Eubacteriales</taxon>
        <taxon>Peptococcaceae</taxon>
        <taxon>Desulforamulus</taxon>
    </lineage>
</organism>
<dbReference type="GO" id="GO:0004375">
    <property type="term" value="F:glycine dehydrogenase (decarboxylating) activity"/>
    <property type="evidence" value="ECO:0007669"/>
    <property type="project" value="UniProtKB-EC"/>
</dbReference>
<dbReference type="AlphaFoldDB" id="A0A1M4UJG8"/>
<name>A0A1M4UJG8_9FIRM</name>
<dbReference type="PANTHER" id="PTHR42806:SF1">
    <property type="entry name" value="GLYCINE DEHYDROGENASE (DECARBOXYLATING)"/>
    <property type="match status" value="1"/>
</dbReference>
<dbReference type="InterPro" id="IPR023010">
    <property type="entry name" value="GcvPA"/>
</dbReference>
<comment type="subunit">
    <text evidence="4">The glycine cleavage system is composed of four proteins: P, T, L and H. In this organism, the P 'protein' is a heterodimer of two subunits.</text>
</comment>
<dbReference type="OrthoDB" id="9771867at2"/>
<evidence type="ECO:0000313" key="6">
    <source>
        <dbReference type="EMBL" id="SHE56886.1"/>
    </source>
</evidence>
<proteinExistence type="inferred from homology"/>
<evidence type="ECO:0000256" key="2">
    <source>
        <dbReference type="ARBA" id="ARBA00023002"/>
    </source>
</evidence>
<evidence type="ECO:0000313" key="7">
    <source>
        <dbReference type="Proteomes" id="UP000184148"/>
    </source>
</evidence>
<dbReference type="PANTHER" id="PTHR42806">
    <property type="entry name" value="GLYCINE CLEAVAGE SYSTEM P-PROTEIN"/>
    <property type="match status" value="1"/>
</dbReference>
<dbReference type="InterPro" id="IPR015424">
    <property type="entry name" value="PyrdxlP-dep_Trfase"/>
</dbReference>
<dbReference type="Proteomes" id="UP000184148">
    <property type="component" value="Unassembled WGS sequence"/>
</dbReference>
<evidence type="ECO:0000259" key="5">
    <source>
        <dbReference type="Pfam" id="PF02347"/>
    </source>
</evidence>
<keyword evidence="7" id="KW-1185">Reference proteome</keyword>
<comment type="similarity">
    <text evidence="4">Belongs to the GcvP family. N-terminal subunit subfamily.</text>
</comment>
<dbReference type="RefSeq" id="WP_073235700.1">
    <property type="nucleotide sequence ID" value="NZ_FQUY01000003.1"/>
</dbReference>
<keyword evidence="2 4" id="KW-0560">Oxidoreductase</keyword>
<comment type="function">
    <text evidence="1 4">The glycine cleavage system catalyzes the degradation of glycine. The P protein binds the alpha-amino group of glycine through its pyridoxal phosphate cofactor; CO(2) is released and the remaining methylamine moiety is then transferred to the lipoamide cofactor of the H protein.</text>
</comment>
<dbReference type="InterPro" id="IPR020581">
    <property type="entry name" value="GDC_P"/>
</dbReference>
<dbReference type="HAMAP" id="MF_00712">
    <property type="entry name" value="GcvPA"/>
    <property type="match status" value="1"/>
</dbReference>
<feature type="domain" description="Glycine cleavage system P-protein N-terminal" evidence="5">
    <location>
        <begin position="1"/>
        <end position="439"/>
    </location>
</feature>
<dbReference type="NCBIfam" id="NF001696">
    <property type="entry name" value="PRK00451.1"/>
    <property type="match status" value="1"/>
</dbReference>
<dbReference type="Gene3D" id="3.40.640.10">
    <property type="entry name" value="Type I PLP-dependent aspartate aminotransferase-like (Major domain)"/>
    <property type="match status" value="1"/>
</dbReference>
<dbReference type="GO" id="GO:0019464">
    <property type="term" value="P:glycine decarboxylation via glycine cleavage system"/>
    <property type="evidence" value="ECO:0007669"/>
    <property type="project" value="UniProtKB-UniRule"/>
</dbReference>
<comment type="catalytic activity">
    <reaction evidence="3 4">
        <text>N(6)-[(R)-lipoyl]-L-lysyl-[glycine-cleavage complex H protein] + glycine + H(+) = N(6)-[(R)-S(8)-aminomethyldihydrolipoyl]-L-lysyl-[glycine-cleavage complex H protein] + CO2</text>
        <dbReference type="Rhea" id="RHEA:24304"/>
        <dbReference type="Rhea" id="RHEA-COMP:10494"/>
        <dbReference type="Rhea" id="RHEA-COMP:10495"/>
        <dbReference type="ChEBI" id="CHEBI:15378"/>
        <dbReference type="ChEBI" id="CHEBI:16526"/>
        <dbReference type="ChEBI" id="CHEBI:57305"/>
        <dbReference type="ChEBI" id="CHEBI:83099"/>
        <dbReference type="ChEBI" id="CHEBI:83143"/>
        <dbReference type="EC" id="1.4.4.2"/>
    </reaction>
</comment>
<dbReference type="CDD" id="cd00613">
    <property type="entry name" value="GDC-P"/>
    <property type="match status" value="1"/>
</dbReference>
<dbReference type="GO" id="GO:0009116">
    <property type="term" value="P:nucleoside metabolic process"/>
    <property type="evidence" value="ECO:0007669"/>
    <property type="project" value="InterPro"/>
</dbReference>
<evidence type="ECO:0000256" key="4">
    <source>
        <dbReference type="HAMAP-Rule" id="MF_00712"/>
    </source>
</evidence>
<accession>A0A1M4UJG8</accession>
<dbReference type="InterPro" id="IPR049315">
    <property type="entry name" value="GDC-P_N"/>
</dbReference>
<dbReference type="PIRSF" id="PIRSF006815">
    <property type="entry name" value="GcvPA"/>
    <property type="match status" value="1"/>
</dbReference>
<protein>
    <recommendedName>
        <fullName evidence="4">Probable glycine dehydrogenase (decarboxylating) subunit 1</fullName>
        <ecNumber evidence="4">1.4.4.2</ecNumber>
    </recommendedName>
    <alternativeName>
        <fullName evidence="4">Glycine cleavage system P-protein subunit 1</fullName>
    </alternativeName>
    <alternativeName>
        <fullName evidence="4">Glycine decarboxylase subunit 1</fullName>
    </alternativeName>
    <alternativeName>
        <fullName evidence="4">Glycine dehydrogenase (aminomethyl-transferring) subunit 1</fullName>
    </alternativeName>
</protein>
<evidence type="ECO:0000256" key="1">
    <source>
        <dbReference type="ARBA" id="ARBA00003788"/>
    </source>
</evidence>
<dbReference type="SUPFAM" id="SSF53383">
    <property type="entry name" value="PLP-dependent transferases"/>
    <property type="match status" value="1"/>
</dbReference>
<gene>
    <name evidence="4" type="primary">gcvPA</name>
    <name evidence="6" type="ORF">SAMN02745133_00667</name>
</gene>
<evidence type="ECO:0000256" key="3">
    <source>
        <dbReference type="ARBA" id="ARBA00049026"/>
    </source>
</evidence>
<sequence>MRFIPHTEEERRQMLNLLGIENTDRLFEGIPREVRLNRELQVDGGLSEMELSRHMASLAEVNTGVDKTICFLGAGAYDHYVPSAVKHILSRSEFYTAYTPYQPEISQGVLQSIFEYQSMICLLTGMDVANASMYDGASALAEAALMACASTRRDRVVVARTVHPEYREVVRTYLYGPGIKISEAPYREGLTRAEDAAGLLDQNTAALLVQYPNFFGCIEDLRKLAEAAHSVGALLVVCADPIALGMLKSPGQCGADIVVGEGQPLGIPLSYGGPYLGFLACREKFLRKMPGRIVGQTTDVDGRRAYVLTLQAREQHIRRDKATSNICSNQALCALAATVYLSLVGRHGLRQVAELCLQKTAYARNLLAKLPGYRLPWQSPVFKEFVIETKVAPEIINRELLKHNILGGLDLGRYYPELAGHMLFCVTEKRSRREIDLLADRLGAMS</sequence>
<dbReference type="Pfam" id="PF02347">
    <property type="entry name" value="GDC-P"/>
    <property type="match status" value="1"/>
</dbReference>
<dbReference type="InterPro" id="IPR015422">
    <property type="entry name" value="PyrdxlP-dep_Trfase_small"/>
</dbReference>
<dbReference type="EC" id="1.4.4.2" evidence="4"/>